<comment type="caution">
    <text evidence="1">The sequence shown here is derived from an EMBL/GenBank/DDBJ whole genome shotgun (WGS) entry which is preliminary data.</text>
</comment>
<gene>
    <name evidence="1" type="ORF">LJ739_13805</name>
</gene>
<evidence type="ECO:0000313" key="2">
    <source>
        <dbReference type="Proteomes" id="UP001520878"/>
    </source>
</evidence>
<organism evidence="1 2">
    <name type="scientific">Fluctibacter halophilus</name>
    <dbReference type="NCBI Taxonomy" id="226011"/>
    <lineage>
        <taxon>Bacteria</taxon>
        <taxon>Pseudomonadati</taxon>
        <taxon>Pseudomonadota</taxon>
        <taxon>Gammaproteobacteria</taxon>
        <taxon>Alteromonadales</taxon>
        <taxon>Alteromonadaceae</taxon>
        <taxon>Fluctibacter</taxon>
    </lineage>
</organism>
<dbReference type="SUPFAM" id="SSF81301">
    <property type="entry name" value="Nucleotidyltransferase"/>
    <property type="match status" value="1"/>
</dbReference>
<proteinExistence type="predicted"/>
<dbReference type="RefSeq" id="WP_229161372.1">
    <property type="nucleotide sequence ID" value="NZ_JAJEWP010000004.1"/>
</dbReference>
<dbReference type="Proteomes" id="UP001520878">
    <property type="component" value="Unassembled WGS sequence"/>
</dbReference>
<dbReference type="InterPro" id="IPR043519">
    <property type="entry name" value="NT_sf"/>
</dbReference>
<keyword evidence="2" id="KW-1185">Reference proteome</keyword>
<dbReference type="Pfam" id="PF04229">
    <property type="entry name" value="GrpB"/>
    <property type="match status" value="1"/>
</dbReference>
<name>A0ABS8G9Z7_9ALTE</name>
<dbReference type="Gene3D" id="3.30.460.10">
    <property type="entry name" value="Beta Polymerase, domain 2"/>
    <property type="match status" value="1"/>
</dbReference>
<dbReference type="PANTHER" id="PTHR34822">
    <property type="entry name" value="GRPB DOMAIN PROTEIN (AFU_ORTHOLOGUE AFUA_1G01530)"/>
    <property type="match status" value="1"/>
</dbReference>
<dbReference type="InterPro" id="IPR007344">
    <property type="entry name" value="GrpB/CoaE"/>
</dbReference>
<accession>A0ABS8G9Z7</accession>
<protein>
    <submittedName>
        <fullName evidence="1">GrpB family protein</fullName>
    </submittedName>
</protein>
<dbReference type="EMBL" id="JAJEWP010000004">
    <property type="protein sequence ID" value="MCC2617323.1"/>
    <property type="molecule type" value="Genomic_DNA"/>
</dbReference>
<sequence>MSGRQIQVVPYDPQWVVTFAQEQQRLLACIGSNALRIDHIGSTSVPGLIAKPVIDMLVEVTDLDALDQSTPALQALGYEARGEYGIPGRRYFCKGGAQRTHHLHAYARGDNHLLRHRRFRDYLIAHPKVMAEYAQVKHAAVLQSNGRSSLYQALKEDFIARHEALSLAWHGS</sequence>
<dbReference type="PANTHER" id="PTHR34822:SF1">
    <property type="entry name" value="GRPB FAMILY PROTEIN"/>
    <property type="match status" value="1"/>
</dbReference>
<reference evidence="1 2" key="1">
    <citation type="submission" date="2021-10" db="EMBL/GenBank/DDBJ databases">
        <title>Draft genome of Aestuariibacter halophilus JC2043.</title>
        <authorList>
            <person name="Emsley S.A."/>
            <person name="Pfannmuller K.M."/>
            <person name="Ushijima B."/>
            <person name="Saw J.H."/>
            <person name="Videau P."/>
        </authorList>
    </citation>
    <scope>NUCLEOTIDE SEQUENCE [LARGE SCALE GENOMIC DNA]</scope>
    <source>
        <strain evidence="1 2">JC2043</strain>
    </source>
</reference>
<evidence type="ECO:0000313" key="1">
    <source>
        <dbReference type="EMBL" id="MCC2617323.1"/>
    </source>
</evidence>